<dbReference type="PANTHER" id="PTHR39639">
    <property type="entry name" value="CHROMOSOME 16, WHOLE GENOME SHOTGUN SEQUENCE"/>
    <property type="match status" value="1"/>
</dbReference>
<dbReference type="EMBL" id="FNBA01000028">
    <property type="protein sequence ID" value="SDF28020.1"/>
    <property type="molecule type" value="Genomic_DNA"/>
</dbReference>
<accession>A0A1G7JSV9</accession>
<dbReference type="InterPro" id="IPR004919">
    <property type="entry name" value="GmrSD_N"/>
</dbReference>
<dbReference type="Pfam" id="PF03235">
    <property type="entry name" value="GmrSD_N"/>
    <property type="match status" value="1"/>
</dbReference>
<evidence type="ECO:0000313" key="3">
    <source>
        <dbReference type="Proteomes" id="UP000199321"/>
    </source>
</evidence>
<protein>
    <recommendedName>
        <fullName evidence="1">GmrSD restriction endonucleases N-terminal domain-containing protein</fullName>
    </recommendedName>
</protein>
<evidence type="ECO:0000313" key="2">
    <source>
        <dbReference type="EMBL" id="SDF28020.1"/>
    </source>
</evidence>
<keyword evidence="3" id="KW-1185">Reference proteome</keyword>
<feature type="domain" description="GmrSD restriction endonucleases N-terminal" evidence="1">
    <location>
        <begin position="27"/>
        <end position="183"/>
    </location>
</feature>
<dbReference type="AlphaFoldDB" id="A0A1G7JSV9"/>
<reference evidence="2 3" key="1">
    <citation type="submission" date="2016-10" db="EMBL/GenBank/DDBJ databases">
        <authorList>
            <person name="de Groot N.N."/>
        </authorList>
    </citation>
    <scope>NUCLEOTIDE SEQUENCE [LARGE SCALE GENOMIC DNA]</scope>
    <source>
        <strain evidence="2 3">DSM 16195</strain>
    </source>
</reference>
<dbReference type="OrthoDB" id="9798761at2"/>
<dbReference type="Proteomes" id="UP000199321">
    <property type="component" value="Unassembled WGS sequence"/>
</dbReference>
<dbReference type="STRING" id="227084.SAMN05421855_1282"/>
<evidence type="ECO:0000259" key="1">
    <source>
        <dbReference type="Pfam" id="PF03235"/>
    </source>
</evidence>
<name>A0A1G7JSV9_9FLAO</name>
<sequence length="350" mass="40640">MNSNKIQEQIENNRRSVSFDSYDITVRQLFDMIQEGLIDIAPEYQRHFVWDEVRQSQLIESLILGIPVPNLFMATNKDSSWEVIDGLQRLTTIVNFLGDEQLIKKTNANGIKLKLKGLEKLDTLNNSFFEDLPKSVQLMFMTRPVRVTVLNDRSDFELRYDLFERLNTGGVTLHPQEIRNCVYLGKFKDFLQECAENQDFLDVVKMTKNAERTGNREELVLKFFSYYEDRELFVHSVKEFLNDYMAKKTESFPEQTAYKSLFEETFARLKQLLPQGIVRGNRTNITPLVLFEAISIATADIITDENQQILDSQKLQDVLNNAELTKLTTGATNSRNKLTQRINFVKEHLA</sequence>
<dbReference type="PANTHER" id="PTHR39639:SF1">
    <property type="entry name" value="DUF262 DOMAIN-CONTAINING PROTEIN"/>
    <property type="match status" value="1"/>
</dbReference>
<gene>
    <name evidence="2" type="ORF">SAMN05421855_1282</name>
</gene>
<proteinExistence type="predicted"/>
<organism evidence="2 3">
    <name type="scientific">Ulvibacter litoralis</name>
    <dbReference type="NCBI Taxonomy" id="227084"/>
    <lineage>
        <taxon>Bacteria</taxon>
        <taxon>Pseudomonadati</taxon>
        <taxon>Bacteroidota</taxon>
        <taxon>Flavobacteriia</taxon>
        <taxon>Flavobacteriales</taxon>
        <taxon>Flavobacteriaceae</taxon>
        <taxon>Ulvibacter</taxon>
    </lineage>
</organism>
<dbReference type="RefSeq" id="WP_093145539.1">
    <property type="nucleotide sequence ID" value="NZ_BMWO01000033.1"/>
</dbReference>